<evidence type="ECO:0000313" key="3">
    <source>
        <dbReference type="Proteomes" id="UP000076079"/>
    </source>
</evidence>
<dbReference type="STRING" id="1855912.LuPra_03238"/>
<evidence type="ECO:0000256" key="1">
    <source>
        <dbReference type="SAM" id="SignalP"/>
    </source>
</evidence>
<gene>
    <name evidence="2" type="ORF">LuPra_03238</name>
</gene>
<reference evidence="2 3" key="1">
    <citation type="journal article" date="2016" name="Genome Announc.">
        <title>First Complete Genome Sequence of a Subdivision 6 Acidobacterium Strain.</title>
        <authorList>
            <person name="Huang S."/>
            <person name="Vieira S."/>
            <person name="Bunk B."/>
            <person name="Riedel T."/>
            <person name="Sproer C."/>
            <person name="Overmann J."/>
        </authorList>
    </citation>
    <scope>NUCLEOTIDE SEQUENCE [LARGE SCALE GENOMIC DNA]</scope>
    <source>
        <strain evidence="3">DSM 100886 HEG_-6_39</strain>
    </source>
</reference>
<feature type="chain" id="PRO_5007511719" description="DUF4136 domain-containing protein" evidence="1">
    <location>
        <begin position="22"/>
        <end position="205"/>
    </location>
</feature>
<keyword evidence="1" id="KW-0732">Signal</keyword>
<accession>A0A143PNG7</accession>
<proteinExistence type="predicted"/>
<dbReference type="RefSeq" id="WP_110171699.1">
    <property type="nucleotide sequence ID" value="NZ_CP015136.1"/>
</dbReference>
<protein>
    <recommendedName>
        <fullName evidence="4">DUF4136 domain-containing protein</fullName>
    </recommendedName>
</protein>
<reference evidence="3" key="2">
    <citation type="submission" date="2016-04" db="EMBL/GenBank/DDBJ databases">
        <title>First Complete Genome Sequence of a Subdivision 6 Acidobacterium.</title>
        <authorList>
            <person name="Huang S."/>
            <person name="Vieira S."/>
            <person name="Bunk B."/>
            <person name="Riedel T."/>
            <person name="Sproeer C."/>
            <person name="Overmann J."/>
        </authorList>
    </citation>
    <scope>NUCLEOTIDE SEQUENCE [LARGE SCALE GENOMIC DNA]</scope>
    <source>
        <strain evidence="3">DSM 100886 HEG_-6_39</strain>
    </source>
</reference>
<dbReference type="OrthoDB" id="6078026at2"/>
<feature type="signal peptide" evidence="1">
    <location>
        <begin position="1"/>
        <end position="21"/>
    </location>
</feature>
<dbReference type="KEGG" id="abac:LuPra_03238"/>
<sequence length="205" mass="22561" precursor="true">MIRTLTRVALLAAALPVVLLADTKFTSTWAAPEAKQVSFTGKKVATLVMSSDDSLRMSGEEGLVTELKARGINAVAAYRLIPKEELTDPDKARGWFERTSVEGVIVMRPVSMGKRTVYTPPVWTSTYYNSLWGYYGYGWGAMYDPGSIREDMVVAIETLIYSVPTNALLWAGSSETTNPKDSRKLLADLVKEAAKEMKKQGLAVK</sequence>
<dbReference type="AlphaFoldDB" id="A0A143PNG7"/>
<dbReference type="EMBL" id="CP015136">
    <property type="protein sequence ID" value="AMY10011.1"/>
    <property type="molecule type" value="Genomic_DNA"/>
</dbReference>
<name>A0A143PNG7_LUTPR</name>
<organism evidence="2 3">
    <name type="scientific">Luteitalea pratensis</name>
    <dbReference type="NCBI Taxonomy" id="1855912"/>
    <lineage>
        <taxon>Bacteria</taxon>
        <taxon>Pseudomonadati</taxon>
        <taxon>Acidobacteriota</taxon>
        <taxon>Vicinamibacteria</taxon>
        <taxon>Vicinamibacterales</taxon>
        <taxon>Vicinamibacteraceae</taxon>
        <taxon>Luteitalea</taxon>
    </lineage>
</organism>
<evidence type="ECO:0000313" key="2">
    <source>
        <dbReference type="EMBL" id="AMY10011.1"/>
    </source>
</evidence>
<keyword evidence="3" id="KW-1185">Reference proteome</keyword>
<dbReference type="Proteomes" id="UP000076079">
    <property type="component" value="Chromosome"/>
</dbReference>
<evidence type="ECO:0008006" key="4">
    <source>
        <dbReference type="Google" id="ProtNLM"/>
    </source>
</evidence>